<dbReference type="Proteomes" id="UP000008388">
    <property type="component" value="Segment"/>
</dbReference>
<evidence type="ECO:0000313" key="1">
    <source>
        <dbReference type="EMBL" id="AEH03765.1"/>
    </source>
</evidence>
<organismHost>
    <name type="scientific">Pseudomonas aeruginosa</name>
    <dbReference type="NCBI Taxonomy" id="287"/>
</organismHost>
<accession>F8SJH8</accession>
<dbReference type="GeneID" id="26643870"/>
<dbReference type="EMBL" id="HQ630627">
    <property type="protein sequence ID" value="AEH03765.1"/>
    <property type="molecule type" value="Genomic_DNA"/>
</dbReference>
<organism evidence="1 2">
    <name type="scientific">Pseudomonas phage PhiPA3</name>
    <name type="common">Pseudomonas aeruginosa phage PhiPA3</name>
    <dbReference type="NCBI Taxonomy" id="998086"/>
    <lineage>
        <taxon>Viruses</taxon>
        <taxon>Duplodnaviria</taxon>
        <taxon>Heunggongvirae</taxon>
        <taxon>Uroviricota</taxon>
        <taxon>Caudoviricetes</taxon>
        <taxon>Chimalliviridae</taxon>
        <taxon>Miltoncavirus</taxon>
        <taxon>Miltoncavirus PhiPA3</taxon>
    </lineage>
</organism>
<dbReference type="RefSeq" id="YP_009217421.1">
    <property type="nucleotide sequence ID" value="NC_028999.1"/>
</dbReference>
<evidence type="ECO:0000313" key="2">
    <source>
        <dbReference type="Proteomes" id="UP000008388"/>
    </source>
</evidence>
<keyword evidence="2" id="KW-1185">Reference proteome</keyword>
<reference evidence="1 2" key="1">
    <citation type="journal article" date="2011" name="Microbiology">
        <title>The Pseudomonas aeruginosa generalized transducing phage phiPA3 is a new member of the phiKZ-like group of 'jumbo' phages, and infects model laboratory strains and clinical isolates from cystic fibrosis patients.</title>
        <authorList>
            <person name="Monson R."/>
            <person name="Foulds I."/>
            <person name="Foweraker J."/>
            <person name="Welch M."/>
            <person name="Salmond G.P."/>
        </authorList>
    </citation>
    <scope>NUCLEOTIDE SEQUENCE [LARGE SCALE GENOMIC DNA]</scope>
</reference>
<sequence length="135" mass="15946">MCKRYEFDDLVVHQASRFGTGSPFALSDLGFDTPTDARLYIEDVIKYMANETAIDEEYVDRCLSNGWVMTIRFTPQKKTAFIELFICSASHQVTFNLRLKLKRQPGCRYDKMIDIRERFVNWIHARLDDEFNEIF</sequence>
<protein>
    <submittedName>
        <fullName evidence="1">Uncharacterized protein 342</fullName>
    </submittedName>
</protein>
<name>F8SJH8_BPPA3</name>
<proteinExistence type="predicted"/>
<dbReference type="KEGG" id="vg:26643870"/>
<gene>
    <name evidence="1" type="primary">342</name>
</gene>